<keyword evidence="4" id="KW-0521">NADP</keyword>
<evidence type="ECO:0000313" key="7">
    <source>
        <dbReference type="EMBL" id="KAF2788527.1"/>
    </source>
</evidence>
<dbReference type="GO" id="GO:0004497">
    <property type="term" value="F:monooxygenase activity"/>
    <property type="evidence" value="ECO:0007669"/>
    <property type="project" value="UniProtKB-KW"/>
</dbReference>
<name>A0A6A6WXS6_9PLEO</name>
<evidence type="ECO:0000256" key="3">
    <source>
        <dbReference type="ARBA" id="ARBA00022827"/>
    </source>
</evidence>
<dbReference type="Proteomes" id="UP000799757">
    <property type="component" value="Unassembled WGS sequence"/>
</dbReference>
<dbReference type="Pfam" id="PF13738">
    <property type="entry name" value="Pyr_redox_3"/>
    <property type="match status" value="1"/>
</dbReference>
<keyword evidence="6" id="KW-0503">Monooxygenase</keyword>
<evidence type="ECO:0000256" key="2">
    <source>
        <dbReference type="ARBA" id="ARBA00022630"/>
    </source>
</evidence>
<evidence type="ECO:0000313" key="8">
    <source>
        <dbReference type="Proteomes" id="UP000799757"/>
    </source>
</evidence>
<dbReference type="OrthoDB" id="66881at2759"/>
<dbReference type="InterPro" id="IPR036188">
    <property type="entry name" value="FAD/NAD-bd_sf"/>
</dbReference>
<evidence type="ECO:0000256" key="1">
    <source>
        <dbReference type="ARBA" id="ARBA00001974"/>
    </source>
</evidence>
<dbReference type="PANTHER" id="PTHR43872:SF1">
    <property type="entry name" value="MONOOXYGENASE, PUTATIVE (AFU_ORTHOLOGUE AFUA_8G02570)-RELATED"/>
    <property type="match status" value="1"/>
</dbReference>
<keyword evidence="5" id="KW-0560">Oxidoreductase</keyword>
<dbReference type="EMBL" id="MU002208">
    <property type="protein sequence ID" value="KAF2788527.1"/>
    <property type="molecule type" value="Genomic_DNA"/>
</dbReference>
<dbReference type="InterPro" id="IPR051820">
    <property type="entry name" value="FAD-binding_MO"/>
</dbReference>
<keyword evidence="8" id="KW-1185">Reference proteome</keyword>
<proteinExistence type="predicted"/>
<keyword evidence="3" id="KW-0274">FAD</keyword>
<evidence type="ECO:0000256" key="5">
    <source>
        <dbReference type="ARBA" id="ARBA00023002"/>
    </source>
</evidence>
<evidence type="ECO:0000256" key="4">
    <source>
        <dbReference type="ARBA" id="ARBA00022857"/>
    </source>
</evidence>
<sequence>MDASLEDINQYDVIIVGAGISGINTAYHIQSKLPSLSYTILEGRSNIGGTWDLFRYPGIRSDTDLFTFGFEWNPWTDNRAIADGESITLYLRSTVEKEGINKHIRLQHRVISANWVTENQSWKLAVQTSDGLKENFTARFLVLGTGYYDYEEELRPDIPGLQNFKGKVLHPQFWTQGFNYANKRIVVIGSGATAITLLPNLAEQAAHVTMLQRSPTYIMSIDNSAGTSLIHRIIPKSWSFKLTRWMFMWMTALIFTLCRAFPNKARSILQGKVAEQLPKHIPMDPHFQPTYRPWDQRLCFTPNGDFFVAMREGRASIETGKIETMTDDTIVLESGRSITADIIVTATGLKLAIGGRILISVDDKPINLADRFAWRTALLQDVPNLAFMMGYVNASWTLGAETTGQLVCRLLKYMQSKGYSSVVPRVPIKSRIQPLLMWNLDATYVKQAASHMPRVGDVGPWRGRTNYFLDLCRARYASITADLEFSKGQKKTL</sequence>
<keyword evidence="2" id="KW-0285">Flavoprotein</keyword>
<reference evidence="7" key="1">
    <citation type="journal article" date="2020" name="Stud. Mycol.">
        <title>101 Dothideomycetes genomes: a test case for predicting lifestyles and emergence of pathogens.</title>
        <authorList>
            <person name="Haridas S."/>
            <person name="Albert R."/>
            <person name="Binder M."/>
            <person name="Bloem J."/>
            <person name="Labutti K."/>
            <person name="Salamov A."/>
            <person name="Andreopoulos B."/>
            <person name="Baker S."/>
            <person name="Barry K."/>
            <person name="Bills G."/>
            <person name="Bluhm B."/>
            <person name="Cannon C."/>
            <person name="Castanera R."/>
            <person name="Culley D."/>
            <person name="Daum C."/>
            <person name="Ezra D."/>
            <person name="Gonzalez J."/>
            <person name="Henrissat B."/>
            <person name="Kuo A."/>
            <person name="Liang C."/>
            <person name="Lipzen A."/>
            <person name="Lutzoni F."/>
            <person name="Magnuson J."/>
            <person name="Mondo S."/>
            <person name="Nolan M."/>
            <person name="Ohm R."/>
            <person name="Pangilinan J."/>
            <person name="Park H.-J."/>
            <person name="Ramirez L."/>
            <person name="Alfaro M."/>
            <person name="Sun H."/>
            <person name="Tritt A."/>
            <person name="Yoshinaga Y."/>
            <person name="Zwiers L.-H."/>
            <person name="Turgeon B."/>
            <person name="Goodwin S."/>
            <person name="Spatafora J."/>
            <person name="Crous P."/>
            <person name="Grigoriev I."/>
        </authorList>
    </citation>
    <scope>NUCLEOTIDE SEQUENCE</scope>
    <source>
        <strain evidence="7">CBS 109.77</strain>
    </source>
</reference>
<gene>
    <name evidence="7" type="ORF">K505DRAFT_255330</name>
</gene>
<dbReference type="AlphaFoldDB" id="A0A6A6WXS6"/>
<protein>
    <submittedName>
        <fullName evidence="7">FAD/NAD(P)-binding domain-containing protein</fullName>
    </submittedName>
</protein>
<comment type="cofactor">
    <cofactor evidence="1">
        <name>FAD</name>
        <dbReference type="ChEBI" id="CHEBI:57692"/>
    </cofactor>
</comment>
<dbReference type="FunFam" id="3.50.50.60:FF:000228">
    <property type="entry name" value="FAD-containing monooxygenase EthA"/>
    <property type="match status" value="1"/>
</dbReference>
<accession>A0A6A6WXS6</accession>
<dbReference type="SUPFAM" id="SSF51905">
    <property type="entry name" value="FAD/NAD(P)-binding domain"/>
    <property type="match status" value="2"/>
</dbReference>
<dbReference type="PANTHER" id="PTHR43872">
    <property type="entry name" value="MONOOXYGENASE, PUTATIVE (AFU_ORTHOLOGUE AFUA_8G02570)-RELATED"/>
    <property type="match status" value="1"/>
</dbReference>
<dbReference type="Gene3D" id="3.50.50.60">
    <property type="entry name" value="FAD/NAD(P)-binding domain"/>
    <property type="match status" value="3"/>
</dbReference>
<organism evidence="7 8">
    <name type="scientific">Melanomma pulvis-pyrius CBS 109.77</name>
    <dbReference type="NCBI Taxonomy" id="1314802"/>
    <lineage>
        <taxon>Eukaryota</taxon>
        <taxon>Fungi</taxon>
        <taxon>Dikarya</taxon>
        <taxon>Ascomycota</taxon>
        <taxon>Pezizomycotina</taxon>
        <taxon>Dothideomycetes</taxon>
        <taxon>Pleosporomycetidae</taxon>
        <taxon>Pleosporales</taxon>
        <taxon>Melanommataceae</taxon>
        <taxon>Melanomma</taxon>
    </lineage>
</organism>
<evidence type="ECO:0000256" key="6">
    <source>
        <dbReference type="ARBA" id="ARBA00023033"/>
    </source>
</evidence>